<dbReference type="InterPro" id="IPR003594">
    <property type="entry name" value="HATPase_dom"/>
</dbReference>
<dbReference type="SMART" id="SM00387">
    <property type="entry name" value="HATPase_c"/>
    <property type="match status" value="1"/>
</dbReference>
<keyword evidence="10 11" id="KW-0472">Membrane</keyword>
<evidence type="ECO:0000259" key="12">
    <source>
        <dbReference type="PROSITE" id="PS50109"/>
    </source>
</evidence>
<keyword evidence="9" id="KW-0902">Two-component regulatory system</keyword>
<dbReference type="CDD" id="cd00075">
    <property type="entry name" value="HATPase"/>
    <property type="match status" value="1"/>
</dbReference>
<dbReference type="CDD" id="cd00082">
    <property type="entry name" value="HisKA"/>
    <property type="match status" value="1"/>
</dbReference>
<evidence type="ECO:0000256" key="1">
    <source>
        <dbReference type="ARBA" id="ARBA00000085"/>
    </source>
</evidence>
<dbReference type="SUPFAM" id="SSF55874">
    <property type="entry name" value="ATPase domain of HSP90 chaperone/DNA topoisomerase II/histidine kinase"/>
    <property type="match status" value="1"/>
</dbReference>
<comment type="caution">
    <text evidence="14">The sequence shown here is derived from an EMBL/GenBank/DDBJ whole genome shotgun (WGS) entry which is preliminary data.</text>
</comment>
<evidence type="ECO:0000313" key="15">
    <source>
        <dbReference type="Proteomes" id="UP000649179"/>
    </source>
</evidence>
<accession>A0A917BFJ5</accession>
<dbReference type="InterPro" id="IPR003660">
    <property type="entry name" value="HAMP_dom"/>
</dbReference>
<dbReference type="Gene3D" id="3.30.565.10">
    <property type="entry name" value="Histidine kinase-like ATPase, C-terminal domain"/>
    <property type="match status" value="1"/>
</dbReference>
<dbReference type="EMBL" id="BMKQ01000001">
    <property type="protein sequence ID" value="GGF41644.1"/>
    <property type="molecule type" value="Genomic_DNA"/>
</dbReference>
<reference evidence="14" key="2">
    <citation type="submission" date="2020-09" db="EMBL/GenBank/DDBJ databases">
        <authorList>
            <person name="Sun Q."/>
            <person name="Zhou Y."/>
        </authorList>
    </citation>
    <scope>NUCLEOTIDE SEQUENCE</scope>
    <source>
        <strain evidence="14">CGMCC 1.16067</strain>
    </source>
</reference>
<protein>
    <recommendedName>
        <fullName evidence="3">histidine kinase</fullName>
        <ecNumber evidence="3">2.7.13.3</ecNumber>
    </recommendedName>
</protein>
<proteinExistence type="predicted"/>
<keyword evidence="15" id="KW-1185">Reference proteome</keyword>
<dbReference type="AlphaFoldDB" id="A0A917BFJ5"/>
<sequence>MRVPRSLAGRLVLAMLAVAVVALLLAATLTSPLVRSSTEGSARSTLARQADLFAALARPAPLVNRLELQGDVRGLSLDSVSPRGRSDGVAALLRADDRRRLLAGDPVSTTVRDEDGEPLLVEARPTRSGGAVVLATGADTVDRAVAEQRRRLLLALTLALLVAVGIGVVVARQLGRPLARLAEDAGRLGAGERGTVRAPVRGGTREVEEVAAALRRLDDALASSEGRQRRFLLSVSHELRTPLTAVLGYAESLADGVVGPEELPEVGVTMVGEARRLERYVADLLDLARLEADELVVHTAPCDAAEVVREAARAWGDRCERAGLSLRVETEEALPVESDPLRLRQVVDALADNAVRICSPGDSVVLAAVRAPGVVRLEVRDSGPGLDVEDAATAFEPGVLHEKYDERAGGLGLGLSLVQGLVRRLGGTVAVGRGPEGGAAFRVDLPG</sequence>
<evidence type="ECO:0000256" key="6">
    <source>
        <dbReference type="ARBA" id="ARBA00022692"/>
    </source>
</evidence>
<evidence type="ECO:0000259" key="13">
    <source>
        <dbReference type="PROSITE" id="PS50885"/>
    </source>
</evidence>
<dbReference type="InterPro" id="IPR003661">
    <property type="entry name" value="HisK_dim/P_dom"/>
</dbReference>
<keyword evidence="8 11" id="KW-1133">Transmembrane helix</keyword>
<feature type="domain" description="HAMP" evidence="13">
    <location>
        <begin position="172"/>
        <end position="226"/>
    </location>
</feature>
<gene>
    <name evidence="14" type="ORF">GCM10011519_14300</name>
</gene>
<feature type="transmembrane region" description="Helical" evidence="11">
    <location>
        <begin position="152"/>
        <end position="171"/>
    </location>
</feature>
<dbReference type="InterPro" id="IPR050428">
    <property type="entry name" value="TCS_sensor_his_kinase"/>
</dbReference>
<dbReference type="EC" id="2.7.13.3" evidence="3"/>
<dbReference type="InterPro" id="IPR036890">
    <property type="entry name" value="HATPase_C_sf"/>
</dbReference>
<dbReference type="PANTHER" id="PTHR45436:SF5">
    <property type="entry name" value="SENSOR HISTIDINE KINASE TRCS"/>
    <property type="match status" value="1"/>
</dbReference>
<evidence type="ECO:0000256" key="5">
    <source>
        <dbReference type="ARBA" id="ARBA00022679"/>
    </source>
</evidence>
<evidence type="ECO:0000313" key="14">
    <source>
        <dbReference type="EMBL" id="GGF41644.1"/>
    </source>
</evidence>
<dbReference type="PROSITE" id="PS50109">
    <property type="entry name" value="HIS_KIN"/>
    <property type="match status" value="1"/>
</dbReference>
<evidence type="ECO:0000256" key="8">
    <source>
        <dbReference type="ARBA" id="ARBA00022989"/>
    </source>
</evidence>
<dbReference type="GO" id="GO:0000155">
    <property type="term" value="F:phosphorelay sensor kinase activity"/>
    <property type="evidence" value="ECO:0007669"/>
    <property type="project" value="InterPro"/>
</dbReference>
<evidence type="ECO:0000256" key="10">
    <source>
        <dbReference type="ARBA" id="ARBA00023136"/>
    </source>
</evidence>
<feature type="domain" description="Histidine kinase" evidence="12">
    <location>
        <begin position="234"/>
        <end position="447"/>
    </location>
</feature>
<keyword evidence="5" id="KW-0808">Transferase</keyword>
<comment type="catalytic activity">
    <reaction evidence="1">
        <text>ATP + protein L-histidine = ADP + protein N-phospho-L-histidine.</text>
        <dbReference type="EC" id="2.7.13.3"/>
    </reaction>
</comment>
<dbReference type="Pfam" id="PF00512">
    <property type="entry name" value="HisKA"/>
    <property type="match status" value="1"/>
</dbReference>
<evidence type="ECO:0000256" key="2">
    <source>
        <dbReference type="ARBA" id="ARBA00004236"/>
    </source>
</evidence>
<evidence type="ECO:0000256" key="3">
    <source>
        <dbReference type="ARBA" id="ARBA00012438"/>
    </source>
</evidence>
<keyword evidence="6 11" id="KW-0812">Transmembrane</keyword>
<keyword evidence="7 14" id="KW-0418">Kinase</keyword>
<evidence type="ECO:0000256" key="11">
    <source>
        <dbReference type="SAM" id="Phobius"/>
    </source>
</evidence>
<dbReference type="SMART" id="SM00388">
    <property type="entry name" value="HisKA"/>
    <property type="match status" value="1"/>
</dbReference>
<dbReference type="Gene3D" id="1.10.287.130">
    <property type="match status" value="1"/>
</dbReference>
<evidence type="ECO:0000256" key="9">
    <source>
        <dbReference type="ARBA" id="ARBA00023012"/>
    </source>
</evidence>
<dbReference type="Gene3D" id="6.10.340.10">
    <property type="match status" value="1"/>
</dbReference>
<organism evidence="14 15">
    <name type="scientific">Marmoricola endophyticus</name>
    <dbReference type="NCBI Taxonomy" id="2040280"/>
    <lineage>
        <taxon>Bacteria</taxon>
        <taxon>Bacillati</taxon>
        <taxon>Actinomycetota</taxon>
        <taxon>Actinomycetes</taxon>
        <taxon>Propionibacteriales</taxon>
        <taxon>Nocardioidaceae</taxon>
        <taxon>Marmoricola</taxon>
    </lineage>
</organism>
<dbReference type="PROSITE" id="PS50885">
    <property type="entry name" value="HAMP"/>
    <property type="match status" value="1"/>
</dbReference>
<dbReference type="InterPro" id="IPR004358">
    <property type="entry name" value="Sig_transdc_His_kin-like_C"/>
</dbReference>
<dbReference type="GO" id="GO:0005886">
    <property type="term" value="C:plasma membrane"/>
    <property type="evidence" value="ECO:0007669"/>
    <property type="project" value="UniProtKB-SubCell"/>
</dbReference>
<evidence type="ECO:0000256" key="4">
    <source>
        <dbReference type="ARBA" id="ARBA00022553"/>
    </source>
</evidence>
<dbReference type="Pfam" id="PF02518">
    <property type="entry name" value="HATPase_c"/>
    <property type="match status" value="1"/>
</dbReference>
<dbReference type="Proteomes" id="UP000649179">
    <property type="component" value="Unassembled WGS sequence"/>
</dbReference>
<dbReference type="InterPro" id="IPR005467">
    <property type="entry name" value="His_kinase_dom"/>
</dbReference>
<dbReference type="SUPFAM" id="SSF47384">
    <property type="entry name" value="Homodimeric domain of signal transducing histidine kinase"/>
    <property type="match status" value="1"/>
</dbReference>
<evidence type="ECO:0000256" key="7">
    <source>
        <dbReference type="ARBA" id="ARBA00022777"/>
    </source>
</evidence>
<keyword evidence="4" id="KW-0597">Phosphoprotein</keyword>
<comment type="subcellular location">
    <subcellularLocation>
        <location evidence="2">Cell membrane</location>
    </subcellularLocation>
</comment>
<dbReference type="RefSeq" id="WP_188779157.1">
    <property type="nucleotide sequence ID" value="NZ_BMKQ01000001.1"/>
</dbReference>
<dbReference type="PANTHER" id="PTHR45436">
    <property type="entry name" value="SENSOR HISTIDINE KINASE YKOH"/>
    <property type="match status" value="1"/>
</dbReference>
<dbReference type="FunFam" id="1.10.287.130:FF:000001">
    <property type="entry name" value="Two-component sensor histidine kinase"/>
    <property type="match status" value="1"/>
</dbReference>
<dbReference type="InterPro" id="IPR036097">
    <property type="entry name" value="HisK_dim/P_sf"/>
</dbReference>
<name>A0A917BFJ5_9ACTN</name>
<dbReference type="PRINTS" id="PR00344">
    <property type="entry name" value="BCTRLSENSOR"/>
</dbReference>
<reference evidence="14" key="1">
    <citation type="journal article" date="2014" name="Int. J. Syst. Evol. Microbiol.">
        <title>Complete genome sequence of Corynebacterium casei LMG S-19264T (=DSM 44701T), isolated from a smear-ripened cheese.</title>
        <authorList>
            <consortium name="US DOE Joint Genome Institute (JGI-PGF)"/>
            <person name="Walter F."/>
            <person name="Albersmeier A."/>
            <person name="Kalinowski J."/>
            <person name="Ruckert C."/>
        </authorList>
    </citation>
    <scope>NUCLEOTIDE SEQUENCE</scope>
    <source>
        <strain evidence="14">CGMCC 1.16067</strain>
    </source>
</reference>